<dbReference type="InterPro" id="IPR058625">
    <property type="entry name" value="MdtA-like_BSH"/>
</dbReference>
<dbReference type="AlphaFoldDB" id="A0A8J7INW1"/>
<evidence type="ECO:0000256" key="1">
    <source>
        <dbReference type="ARBA" id="ARBA00004167"/>
    </source>
</evidence>
<keyword evidence="5 7" id="KW-0472">Membrane</keyword>
<dbReference type="SUPFAM" id="SSF111369">
    <property type="entry name" value="HlyD-like secretion proteins"/>
    <property type="match status" value="1"/>
</dbReference>
<keyword evidence="3 7" id="KW-0812">Transmembrane</keyword>
<evidence type="ECO:0000256" key="2">
    <source>
        <dbReference type="ARBA" id="ARBA00009477"/>
    </source>
</evidence>
<dbReference type="PANTHER" id="PTHR30386:SF26">
    <property type="entry name" value="TRANSPORT PROTEIN COMB"/>
    <property type="match status" value="1"/>
</dbReference>
<feature type="domain" description="AprE-like beta-barrel" evidence="9">
    <location>
        <begin position="346"/>
        <end position="436"/>
    </location>
</feature>
<dbReference type="RefSeq" id="WP_214436795.1">
    <property type="nucleotide sequence ID" value="NZ_CAWPUQ010000252.1"/>
</dbReference>
<feature type="coiled-coil region" evidence="6">
    <location>
        <begin position="133"/>
        <end position="160"/>
    </location>
</feature>
<keyword evidence="4 7" id="KW-1133">Transmembrane helix</keyword>
<evidence type="ECO:0000259" key="8">
    <source>
        <dbReference type="Pfam" id="PF25917"/>
    </source>
</evidence>
<feature type="domain" description="Multidrug resistance protein MdtA-like barrel-sandwich hybrid" evidence="8">
    <location>
        <begin position="96"/>
        <end position="335"/>
    </location>
</feature>
<gene>
    <name evidence="10" type="ORF">I8752_35325</name>
</gene>
<sequence length="460" mass="52609">MTNEFTTQEQFSQNGHYHSHQLDLKPQTKSSISLGHDWSSLTKELIDTLPRVWTRGLLYWLVIFAAIVLPWAMLSKVDETGSSTGRLEPQGRTLRLDAPVTGKVVTIKIKEGQKVKAGQILLELDSDLTRTELQQTQAKLEGQQNRVNQLQLLKNQLTMSLRTQQLQNQAQESEQIAQLDQIQQRLNSSKQVYILEKGRLKLANNEIQRYRYLWQKGAISKSKLEEVEGAMFERQRLLEQAQSDMQQSTTEITKQQSTNQRISRTGELALLDSQKQIKELQSQVFDVQSEIDQTKKQIQSLQFQLQQQTLRAPINGTIFQLSINNAGTVVQPGQMITQIAPEKVPLIFRAEMPSQESGFLRVGMPVKLKFDAYPFQDYGVIEGKLRWISPDSKVIETAQGKVENFELEIEMPKTYIETRNKRILLTPGQTATAEVIVRKRRIIDLVLDPFKKLQKGGLEL</sequence>
<dbReference type="Pfam" id="PF25917">
    <property type="entry name" value="BSH_RND"/>
    <property type="match status" value="1"/>
</dbReference>
<feature type="coiled-coil region" evidence="6">
    <location>
        <begin position="238"/>
        <end position="311"/>
    </location>
</feature>
<evidence type="ECO:0000256" key="4">
    <source>
        <dbReference type="ARBA" id="ARBA00022989"/>
    </source>
</evidence>
<dbReference type="PANTHER" id="PTHR30386">
    <property type="entry name" value="MEMBRANE FUSION SUBUNIT OF EMRAB-TOLC MULTIDRUG EFFLUX PUMP"/>
    <property type="match status" value="1"/>
</dbReference>
<dbReference type="Proteomes" id="UP000662314">
    <property type="component" value="Unassembled WGS sequence"/>
</dbReference>
<evidence type="ECO:0000256" key="3">
    <source>
        <dbReference type="ARBA" id="ARBA00022692"/>
    </source>
</evidence>
<comment type="caution">
    <text evidence="10">The sequence shown here is derived from an EMBL/GenBank/DDBJ whole genome shotgun (WGS) entry which is preliminary data.</text>
</comment>
<reference evidence="10 11" key="1">
    <citation type="journal article" date="2021" name="Int. J. Syst. Evol. Microbiol.">
        <title>Amazonocrinis nigriterrae gen. nov., sp. nov., Atlanticothrix silvestris gen. nov., sp. nov. and Dendronalium phyllosphericum gen. nov., sp. nov., nostocacean cyanobacteria from Brazilian environments.</title>
        <authorList>
            <person name="Alvarenga D.O."/>
            <person name="Andreote A.P.D."/>
            <person name="Branco L.H.Z."/>
            <person name="Delbaje E."/>
            <person name="Cruz R.B."/>
            <person name="Varani A.M."/>
            <person name="Fiore M.F."/>
        </authorList>
    </citation>
    <scope>NUCLEOTIDE SEQUENCE [LARGE SCALE GENOMIC DNA]</scope>
    <source>
        <strain evidence="10 11">CENA369</strain>
    </source>
</reference>
<dbReference type="EMBL" id="JAECZA010000313">
    <property type="protein sequence ID" value="MBH8578127.1"/>
    <property type="molecule type" value="Genomic_DNA"/>
</dbReference>
<protein>
    <submittedName>
        <fullName evidence="10">HlyD family efflux transporter periplasmic adaptor subunit</fullName>
    </submittedName>
</protein>
<dbReference type="PRINTS" id="PR01490">
    <property type="entry name" value="RTXTOXIND"/>
</dbReference>
<organism evidence="10 11">
    <name type="scientific">Dendronalium phyllosphericum CENA369</name>
    <dbReference type="NCBI Taxonomy" id="1725256"/>
    <lineage>
        <taxon>Bacteria</taxon>
        <taxon>Bacillati</taxon>
        <taxon>Cyanobacteriota</taxon>
        <taxon>Cyanophyceae</taxon>
        <taxon>Nostocales</taxon>
        <taxon>Nostocaceae</taxon>
        <taxon>Dendronalium</taxon>
        <taxon>Dendronalium phyllosphericum</taxon>
    </lineage>
</organism>
<dbReference type="Gene3D" id="1.10.287.470">
    <property type="entry name" value="Helix hairpin bin"/>
    <property type="match status" value="1"/>
</dbReference>
<evidence type="ECO:0000256" key="7">
    <source>
        <dbReference type="SAM" id="Phobius"/>
    </source>
</evidence>
<comment type="subcellular location">
    <subcellularLocation>
        <location evidence="1">Membrane</location>
        <topology evidence="1">Single-pass membrane protein</topology>
    </subcellularLocation>
</comment>
<dbReference type="GO" id="GO:0016020">
    <property type="term" value="C:membrane"/>
    <property type="evidence" value="ECO:0007669"/>
    <property type="project" value="UniProtKB-SubCell"/>
</dbReference>
<evidence type="ECO:0000256" key="6">
    <source>
        <dbReference type="SAM" id="Coils"/>
    </source>
</evidence>
<keyword evidence="11" id="KW-1185">Reference proteome</keyword>
<evidence type="ECO:0000313" key="10">
    <source>
        <dbReference type="EMBL" id="MBH8578127.1"/>
    </source>
</evidence>
<keyword evidence="6" id="KW-0175">Coiled coil</keyword>
<dbReference type="InterPro" id="IPR050739">
    <property type="entry name" value="MFP"/>
</dbReference>
<comment type="similarity">
    <text evidence="2">Belongs to the membrane fusion protein (MFP) (TC 8.A.1) family.</text>
</comment>
<name>A0A8J7INW1_9NOST</name>
<proteinExistence type="inferred from homology"/>
<evidence type="ECO:0000256" key="5">
    <source>
        <dbReference type="ARBA" id="ARBA00023136"/>
    </source>
</evidence>
<dbReference type="Pfam" id="PF26002">
    <property type="entry name" value="Beta-barrel_AprE"/>
    <property type="match status" value="1"/>
</dbReference>
<dbReference type="Gene3D" id="2.40.50.100">
    <property type="match status" value="1"/>
</dbReference>
<dbReference type="InterPro" id="IPR058982">
    <property type="entry name" value="Beta-barrel_AprE"/>
</dbReference>
<evidence type="ECO:0000313" key="11">
    <source>
        <dbReference type="Proteomes" id="UP000662314"/>
    </source>
</evidence>
<accession>A0A8J7INW1</accession>
<evidence type="ECO:0000259" key="9">
    <source>
        <dbReference type="Pfam" id="PF26002"/>
    </source>
</evidence>
<feature type="transmembrane region" description="Helical" evidence="7">
    <location>
        <begin position="57"/>
        <end position="74"/>
    </location>
</feature>
<dbReference type="Gene3D" id="2.40.30.170">
    <property type="match status" value="1"/>
</dbReference>